<dbReference type="EMBL" id="JBIYXZ010002072">
    <property type="protein sequence ID" value="KAL3061383.1"/>
    <property type="molecule type" value="Genomic_DNA"/>
</dbReference>
<dbReference type="PRINTS" id="PR00463">
    <property type="entry name" value="EP450I"/>
</dbReference>
<keyword evidence="21" id="KW-1185">Reference proteome</keyword>
<dbReference type="PANTHER" id="PTHR24291">
    <property type="entry name" value="CYTOCHROME P450 FAMILY 4"/>
    <property type="match status" value="1"/>
</dbReference>
<sequence>MQPLQKLTAILMEVDSVSEITAALLLLLLLLLFTVWSRTHRSHIPGPFFLAGLGPLLSYSRFIWTGIGTASNYYNRKYGSMVRVWINGEETLILSRSSAVYHVLKSAHYTARFGSKKGLECVGMEGRGIIFNSDVPLWSKVRTYFSKALTGPGLQRTVGVCVSSTAKHLDRLQEMSDPSQHVDALNLLRAVVVEISNRLFLRVPLNEKDLLQKIQNYFETWQTVLIKPDIFFKIGWLYNKHKTAAQELQDVMESLLEEKRKMINESEKLDDDRDFATELIFAQNIGELSADNVRQCLLEMVIAAPDTLSISLFFMLMLLKQNPDVELRIVEEMNTVISKKDENIDYQSLKVLDSFINESLRFHPVVDFTMRKALEDDSIDGIQIPKGTNIILNIGLMHKSEFFPKPEEFSLMNFDKTVPSRFFQPFGCGPRSCVGKHIAMVMMKAILVTLLSRYTVCPRRGCTLDSIRQTNNLSQQPVEDEHGLAMRFIPRTA</sequence>
<comment type="subcellular location">
    <subcellularLocation>
        <location evidence="2">Membrane</location>
        <topology evidence="2">Peripheral membrane protein</topology>
    </subcellularLocation>
</comment>
<dbReference type="AlphaFoldDB" id="A0ABD2H7U9"/>
<evidence type="ECO:0000256" key="7">
    <source>
        <dbReference type="ARBA" id="ARBA00023004"/>
    </source>
</evidence>
<comment type="function">
    <text evidence="10">Catalyzes the formation of aromatic C18 estrogens from C19 androgens.</text>
</comment>
<comment type="catalytic activity">
    <reaction evidence="15">
        <text>androst-4-ene-3,17-dione + 3 reduced [NADPH--hemoprotein reductase] + 3 O2 = estrone + formate + 3 oxidized [NADPH--hemoprotein reductase] + 4 H2O + 4 H(+)</text>
        <dbReference type="Rhea" id="RHEA:38195"/>
        <dbReference type="Rhea" id="RHEA-COMP:11964"/>
        <dbReference type="Rhea" id="RHEA-COMP:11965"/>
        <dbReference type="ChEBI" id="CHEBI:15377"/>
        <dbReference type="ChEBI" id="CHEBI:15378"/>
        <dbReference type="ChEBI" id="CHEBI:15379"/>
        <dbReference type="ChEBI" id="CHEBI:15740"/>
        <dbReference type="ChEBI" id="CHEBI:16422"/>
        <dbReference type="ChEBI" id="CHEBI:17263"/>
        <dbReference type="ChEBI" id="CHEBI:57618"/>
        <dbReference type="ChEBI" id="CHEBI:58210"/>
        <dbReference type="EC" id="1.14.14.14"/>
    </reaction>
</comment>
<comment type="similarity">
    <text evidence="3 17">Belongs to the cytochrome P450 family.</text>
</comment>
<evidence type="ECO:0000256" key="12">
    <source>
        <dbReference type="ARBA" id="ARBA00042499"/>
    </source>
</evidence>
<keyword evidence="6 17" id="KW-0560">Oxidoreductase</keyword>
<comment type="catalytic activity">
    <reaction evidence="14">
        <text>testosterone + 3 reduced [NADPH--hemoprotein reductase] + 3 O2 = 17beta-estradiol + formate + 3 oxidized [NADPH--hemoprotein reductase] + 4 H2O + 4 H(+)</text>
        <dbReference type="Rhea" id="RHEA:38191"/>
        <dbReference type="Rhea" id="RHEA-COMP:11964"/>
        <dbReference type="Rhea" id="RHEA-COMP:11965"/>
        <dbReference type="ChEBI" id="CHEBI:15377"/>
        <dbReference type="ChEBI" id="CHEBI:15378"/>
        <dbReference type="ChEBI" id="CHEBI:15379"/>
        <dbReference type="ChEBI" id="CHEBI:15740"/>
        <dbReference type="ChEBI" id="CHEBI:16469"/>
        <dbReference type="ChEBI" id="CHEBI:17347"/>
        <dbReference type="ChEBI" id="CHEBI:57618"/>
        <dbReference type="ChEBI" id="CHEBI:58210"/>
        <dbReference type="EC" id="1.14.14.14"/>
    </reaction>
</comment>
<organism evidence="20 21">
    <name type="scientific">Pagothenia borchgrevinki</name>
    <name type="common">Bald rockcod</name>
    <name type="synonym">Trematomus borchgrevinki</name>
    <dbReference type="NCBI Taxonomy" id="8213"/>
    <lineage>
        <taxon>Eukaryota</taxon>
        <taxon>Metazoa</taxon>
        <taxon>Chordata</taxon>
        <taxon>Craniata</taxon>
        <taxon>Vertebrata</taxon>
        <taxon>Euteleostomi</taxon>
        <taxon>Actinopterygii</taxon>
        <taxon>Neopterygii</taxon>
        <taxon>Teleostei</taxon>
        <taxon>Neoteleostei</taxon>
        <taxon>Acanthomorphata</taxon>
        <taxon>Eupercaria</taxon>
        <taxon>Perciformes</taxon>
        <taxon>Notothenioidei</taxon>
        <taxon>Nototheniidae</taxon>
        <taxon>Pagothenia</taxon>
    </lineage>
</organism>
<keyword evidence="8 17" id="KW-0503">Monooxygenase</keyword>
<dbReference type="Pfam" id="PF00067">
    <property type="entry name" value="p450"/>
    <property type="match status" value="1"/>
</dbReference>
<keyword evidence="9 19" id="KW-0472">Membrane</keyword>
<dbReference type="InterPro" id="IPR036396">
    <property type="entry name" value="Cyt_P450_sf"/>
</dbReference>
<comment type="caution">
    <text evidence="20">The sequence shown here is derived from an EMBL/GenBank/DDBJ whole genome shotgun (WGS) entry which is preliminary data.</text>
</comment>
<evidence type="ECO:0000256" key="5">
    <source>
        <dbReference type="ARBA" id="ARBA00022723"/>
    </source>
</evidence>
<dbReference type="GO" id="GO:0070330">
    <property type="term" value="F:aromatase activity"/>
    <property type="evidence" value="ECO:0007669"/>
    <property type="project" value="UniProtKB-EC"/>
</dbReference>
<evidence type="ECO:0000256" key="11">
    <source>
        <dbReference type="ARBA" id="ARBA00038885"/>
    </source>
</evidence>
<dbReference type="InterPro" id="IPR017972">
    <property type="entry name" value="Cyt_P450_CS"/>
</dbReference>
<accession>A0ABD2H7U9</accession>
<dbReference type="Proteomes" id="UP001619887">
    <property type="component" value="Unassembled WGS sequence"/>
</dbReference>
<dbReference type="InterPro" id="IPR002401">
    <property type="entry name" value="Cyt_P450_E_grp-I"/>
</dbReference>
<evidence type="ECO:0000256" key="13">
    <source>
        <dbReference type="ARBA" id="ARBA00043174"/>
    </source>
</evidence>
<evidence type="ECO:0000256" key="15">
    <source>
        <dbReference type="ARBA" id="ARBA00048642"/>
    </source>
</evidence>
<keyword evidence="7 16" id="KW-0408">Iron</keyword>
<dbReference type="InterPro" id="IPR001128">
    <property type="entry name" value="Cyt_P450"/>
</dbReference>
<keyword evidence="4 16" id="KW-0349">Heme</keyword>
<keyword evidence="18" id="KW-0175">Coiled coil</keyword>
<dbReference type="SUPFAM" id="SSF48264">
    <property type="entry name" value="Cytochrome P450"/>
    <property type="match status" value="1"/>
</dbReference>
<feature type="transmembrane region" description="Helical" evidence="19">
    <location>
        <begin position="20"/>
        <end position="36"/>
    </location>
</feature>
<feature type="binding site" description="axial binding residue" evidence="16">
    <location>
        <position position="433"/>
    </location>
    <ligand>
        <name>heme</name>
        <dbReference type="ChEBI" id="CHEBI:30413"/>
    </ligand>
    <ligandPart>
        <name>Fe</name>
        <dbReference type="ChEBI" id="CHEBI:18248"/>
    </ligandPart>
</feature>
<evidence type="ECO:0000256" key="8">
    <source>
        <dbReference type="ARBA" id="ARBA00023033"/>
    </source>
</evidence>
<evidence type="ECO:0000256" key="9">
    <source>
        <dbReference type="ARBA" id="ARBA00023136"/>
    </source>
</evidence>
<gene>
    <name evidence="20" type="ORF">OYC64_009545</name>
</gene>
<dbReference type="CDD" id="cd20616">
    <property type="entry name" value="CYP19A1"/>
    <property type="match status" value="1"/>
</dbReference>
<proteinExistence type="inferred from homology"/>
<evidence type="ECO:0000313" key="20">
    <source>
        <dbReference type="EMBL" id="KAL3061383.1"/>
    </source>
</evidence>
<evidence type="ECO:0000256" key="10">
    <source>
        <dbReference type="ARBA" id="ARBA00037202"/>
    </source>
</evidence>
<evidence type="ECO:0000256" key="16">
    <source>
        <dbReference type="PIRSR" id="PIRSR602401-1"/>
    </source>
</evidence>
<keyword evidence="19" id="KW-1133">Transmembrane helix</keyword>
<reference evidence="20 21" key="1">
    <citation type="journal article" date="2022" name="G3 (Bethesda)">
        <title>Evaluating Illumina-, Nanopore-, and PacBio-based genome assembly strategies with the bald notothen, Trematomus borchgrevinki.</title>
        <authorList>
            <person name="Rayamajhi N."/>
            <person name="Cheng C.C."/>
            <person name="Catchen J.M."/>
        </authorList>
    </citation>
    <scope>NUCLEOTIDE SEQUENCE [LARGE SCALE GENOMIC DNA]</scope>
    <source>
        <strain evidence="20">AGRC-2024</strain>
    </source>
</reference>
<dbReference type="Gene3D" id="1.10.630.10">
    <property type="entry name" value="Cytochrome P450"/>
    <property type="match status" value="1"/>
</dbReference>
<dbReference type="GO" id="GO:0016020">
    <property type="term" value="C:membrane"/>
    <property type="evidence" value="ECO:0007669"/>
    <property type="project" value="UniProtKB-SubCell"/>
</dbReference>
<reference evidence="20 21" key="2">
    <citation type="journal article" date="2024" name="G3 (Bethesda)">
        <title>The genome of the cryopelagic Antarctic bald notothen, Trematomus borchgrevinki.</title>
        <authorList>
            <person name="Rayamajhi N."/>
            <person name="Rivera-Colon A.G."/>
            <person name="Minhas B.F."/>
            <person name="Cheng C.C."/>
            <person name="Catchen J.M."/>
        </authorList>
    </citation>
    <scope>NUCLEOTIDE SEQUENCE [LARGE SCALE GENOMIC DNA]</scope>
    <source>
        <strain evidence="20">AGRC-2024</strain>
    </source>
</reference>
<evidence type="ECO:0000256" key="2">
    <source>
        <dbReference type="ARBA" id="ARBA00004170"/>
    </source>
</evidence>
<evidence type="ECO:0000256" key="19">
    <source>
        <dbReference type="SAM" id="Phobius"/>
    </source>
</evidence>
<evidence type="ECO:0000256" key="3">
    <source>
        <dbReference type="ARBA" id="ARBA00010617"/>
    </source>
</evidence>
<dbReference type="EC" id="1.14.14.14" evidence="11"/>
<dbReference type="GO" id="GO:0046872">
    <property type="term" value="F:metal ion binding"/>
    <property type="evidence" value="ECO:0007669"/>
    <property type="project" value="UniProtKB-KW"/>
</dbReference>
<dbReference type="FunFam" id="1.10.630.10:FF:000032">
    <property type="entry name" value="Cytochrome P450 aromatase"/>
    <property type="match status" value="1"/>
</dbReference>
<feature type="transmembrane region" description="Helical" evidence="19">
    <location>
        <begin position="48"/>
        <end position="67"/>
    </location>
</feature>
<protein>
    <recommendedName>
        <fullName evidence="11">aromatase</fullName>
        <ecNumber evidence="11">1.14.14.14</ecNumber>
    </recommendedName>
    <alternativeName>
        <fullName evidence="13">Cytochrome P-450AROM</fullName>
    </alternativeName>
    <alternativeName>
        <fullName evidence="12">Estrogen synthase</fullName>
    </alternativeName>
</protein>
<evidence type="ECO:0000256" key="1">
    <source>
        <dbReference type="ARBA" id="ARBA00001971"/>
    </source>
</evidence>
<comment type="cofactor">
    <cofactor evidence="1 16">
        <name>heme</name>
        <dbReference type="ChEBI" id="CHEBI:30413"/>
    </cofactor>
</comment>
<evidence type="ECO:0000256" key="6">
    <source>
        <dbReference type="ARBA" id="ARBA00023002"/>
    </source>
</evidence>
<dbReference type="InterPro" id="IPR050196">
    <property type="entry name" value="Cytochrome_P450_Monoox"/>
</dbReference>
<evidence type="ECO:0000256" key="4">
    <source>
        <dbReference type="ARBA" id="ARBA00022617"/>
    </source>
</evidence>
<evidence type="ECO:0000313" key="21">
    <source>
        <dbReference type="Proteomes" id="UP001619887"/>
    </source>
</evidence>
<name>A0ABD2H7U9_PAGBO</name>
<evidence type="ECO:0000256" key="17">
    <source>
        <dbReference type="RuleBase" id="RU000461"/>
    </source>
</evidence>
<dbReference type="PROSITE" id="PS00086">
    <property type="entry name" value="CYTOCHROME_P450"/>
    <property type="match status" value="1"/>
</dbReference>
<keyword evidence="19" id="KW-0812">Transmembrane</keyword>
<feature type="coiled-coil region" evidence="18">
    <location>
        <begin position="238"/>
        <end position="272"/>
    </location>
</feature>
<evidence type="ECO:0000256" key="14">
    <source>
        <dbReference type="ARBA" id="ARBA00047938"/>
    </source>
</evidence>
<dbReference type="PRINTS" id="PR00385">
    <property type="entry name" value="P450"/>
</dbReference>
<dbReference type="PANTHER" id="PTHR24291:SF199">
    <property type="entry name" value="CYTOCHROME P450, FAMILY 19, SUBFAMILY A, POLYPEPTIDE 1B ISOFORM X1"/>
    <property type="match status" value="1"/>
</dbReference>
<keyword evidence="5 16" id="KW-0479">Metal-binding</keyword>
<evidence type="ECO:0000256" key="18">
    <source>
        <dbReference type="SAM" id="Coils"/>
    </source>
</evidence>